<dbReference type="InterPro" id="IPR031309">
    <property type="entry name" value="Ribosomal_uL5_C"/>
</dbReference>
<evidence type="ECO:0000256" key="1">
    <source>
        <dbReference type="ARBA" id="ARBA00008553"/>
    </source>
</evidence>
<protein>
    <recommendedName>
        <fullName evidence="4 5">Large ribosomal subunit protein uL5</fullName>
    </recommendedName>
</protein>
<evidence type="ECO:0000259" key="8">
    <source>
        <dbReference type="Pfam" id="PF00673"/>
    </source>
</evidence>
<dbReference type="NCBIfam" id="NF000585">
    <property type="entry name" value="PRK00010.1"/>
    <property type="match status" value="1"/>
</dbReference>
<evidence type="ECO:0000256" key="5">
    <source>
        <dbReference type="HAMAP-Rule" id="MF_01333"/>
    </source>
</evidence>
<keyword evidence="5" id="KW-0694">RNA-binding</keyword>
<dbReference type="InterPro" id="IPR002132">
    <property type="entry name" value="Ribosomal_uL5"/>
</dbReference>
<evidence type="ECO:0000259" key="7">
    <source>
        <dbReference type="Pfam" id="PF00281"/>
    </source>
</evidence>
<keyword evidence="5" id="KW-0820">tRNA-binding</keyword>
<dbReference type="Proteomes" id="UP000319771">
    <property type="component" value="Unassembled WGS sequence"/>
</dbReference>
<dbReference type="AlphaFoldDB" id="A0A538U771"/>
<proteinExistence type="inferred from homology"/>
<comment type="subunit">
    <text evidence="5">Part of the 50S ribosomal subunit; part of the 5S rRNA/L5/L18/L25 subcomplex. Contacts the 5S rRNA and the P site tRNA. Forms a bridge to the 30S subunit in the 70S ribosome.</text>
</comment>
<dbReference type="GO" id="GO:0005840">
    <property type="term" value="C:ribosome"/>
    <property type="evidence" value="ECO:0007669"/>
    <property type="project" value="UniProtKB-KW"/>
</dbReference>
<dbReference type="GO" id="GO:0000049">
    <property type="term" value="F:tRNA binding"/>
    <property type="evidence" value="ECO:0007669"/>
    <property type="project" value="UniProtKB-UniRule"/>
</dbReference>
<dbReference type="InterPro" id="IPR020930">
    <property type="entry name" value="Ribosomal_uL5_bac-type"/>
</dbReference>
<dbReference type="EMBL" id="VBPB01000158">
    <property type="protein sequence ID" value="TMQ71539.1"/>
    <property type="molecule type" value="Genomic_DNA"/>
</dbReference>
<name>A0A538U771_UNCEI</name>
<evidence type="ECO:0000256" key="2">
    <source>
        <dbReference type="ARBA" id="ARBA00022980"/>
    </source>
</evidence>
<dbReference type="GO" id="GO:0006412">
    <property type="term" value="P:translation"/>
    <property type="evidence" value="ECO:0007669"/>
    <property type="project" value="UniProtKB-UniRule"/>
</dbReference>
<dbReference type="HAMAP" id="MF_01333_B">
    <property type="entry name" value="Ribosomal_uL5_B"/>
    <property type="match status" value="1"/>
</dbReference>
<keyword evidence="3 5" id="KW-0687">Ribonucleoprotein</keyword>
<evidence type="ECO:0000313" key="10">
    <source>
        <dbReference type="Proteomes" id="UP000319771"/>
    </source>
</evidence>
<accession>A0A538U771</accession>
<gene>
    <name evidence="5 9" type="primary">rplE</name>
    <name evidence="9" type="ORF">E6K81_09870</name>
</gene>
<comment type="similarity">
    <text evidence="1 5">Belongs to the universal ribosomal protein uL5 family.</text>
</comment>
<sequence length="231" mass="25447">MADEKKKSAKPAAAPKAEGKAKPAKPAKGKPAAEAPAAAARSEGRPHAPAVKPRLAEVYREKVRPELMKKFGYRSVMQTPQIRKIVLNMGVGDAISDAKLLDAAANELGQITGQKPAIRRAKKSIANFKLREGLAIGCMVTLRGARMWEFYDRLINVAVPRIRDFRGLNPRSFDGRGNYTVGLTEQIIFPEINLDKVGKIRGMDVTIVTSAKTDEEGRELLRLMNMPFRVK</sequence>
<comment type="function">
    <text evidence="5">This is 1 of the proteins that bind and probably mediate the attachment of the 5S RNA into the large ribosomal subunit, where it forms part of the central protuberance. In the 70S ribosome it contacts protein S13 of the 30S subunit (bridge B1b), connecting the 2 subunits; this bridge is implicated in subunit movement. Contacts the P site tRNA; the 5S rRNA and some of its associated proteins might help stabilize positioning of ribosome-bound tRNAs.</text>
</comment>
<dbReference type="SUPFAM" id="SSF55282">
    <property type="entry name" value="RL5-like"/>
    <property type="match status" value="1"/>
</dbReference>
<dbReference type="FunFam" id="3.30.1440.10:FF:000001">
    <property type="entry name" value="50S ribosomal protein L5"/>
    <property type="match status" value="1"/>
</dbReference>
<organism evidence="9 10">
    <name type="scientific">Eiseniibacteriota bacterium</name>
    <dbReference type="NCBI Taxonomy" id="2212470"/>
    <lineage>
        <taxon>Bacteria</taxon>
        <taxon>Candidatus Eiseniibacteriota</taxon>
    </lineage>
</organism>
<dbReference type="InterPro" id="IPR022803">
    <property type="entry name" value="Ribosomal_uL5_dom_sf"/>
</dbReference>
<dbReference type="Pfam" id="PF00673">
    <property type="entry name" value="Ribosomal_L5_C"/>
    <property type="match status" value="1"/>
</dbReference>
<keyword evidence="2 5" id="KW-0689">Ribosomal protein</keyword>
<feature type="region of interest" description="Disordered" evidence="6">
    <location>
        <begin position="1"/>
        <end position="53"/>
    </location>
</feature>
<dbReference type="GO" id="GO:1990904">
    <property type="term" value="C:ribonucleoprotein complex"/>
    <property type="evidence" value="ECO:0007669"/>
    <property type="project" value="UniProtKB-KW"/>
</dbReference>
<dbReference type="GO" id="GO:0019843">
    <property type="term" value="F:rRNA binding"/>
    <property type="evidence" value="ECO:0007669"/>
    <property type="project" value="UniProtKB-UniRule"/>
</dbReference>
<evidence type="ECO:0000256" key="6">
    <source>
        <dbReference type="SAM" id="MobiDB-lite"/>
    </source>
</evidence>
<dbReference type="PANTHER" id="PTHR11994">
    <property type="entry name" value="60S RIBOSOMAL PROTEIN L11-RELATED"/>
    <property type="match status" value="1"/>
</dbReference>
<reference evidence="9 10" key="1">
    <citation type="journal article" date="2019" name="Nat. Microbiol.">
        <title>Mediterranean grassland soil C-N compound turnover is dependent on rainfall and depth, and is mediated by genomically divergent microorganisms.</title>
        <authorList>
            <person name="Diamond S."/>
            <person name="Andeer P.F."/>
            <person name="Li Z."/>
            <person name="Crits-Christoph A."/>
            <person name="Burstein D."/>
            <person name="Anantharaman K."/>
            <person name="Lane K.R."/>
            <person name="Thomas B.C."/>
            <person name="Pan C."/>
            <person name="Northen T.R."/>
            <person name="Banfield J.F."/>
        </authorList>
    </citation>
    <scope>NUCLEOTIDE SEQUENCE [LARGE SCALE GENOMIC DNA]</scope>
    <source>
        <strain evidence="9">WS_11</strain>
    </source>
</reference>
<keyword evidence="5" id="KW-0699">rRNA-binding</keyword>
<comment type="caution">
    <text evidence="9">The sequence shown here is derived from an EMBL/GenBank/DDBJ whole genome shotgun (WGS) entry which is preliminary data.</text>
</comment>
<dbReference type="InterPro" id="IPR031310">
    <property type="entry name" value="Ribosomal_uL5_N"/>
</dbReference>
<evidence type="ECO:0000256" key="3">
    <source>
        <dbReference type="ARBA" id="ARBA00023274"/>
    </source>
</evidence>
<feature type="domain" description="Large ribosomal subunit protein uL5 C-terminal" evidence="8">
    <location>
        <begin position="136"/>
        <end position="228"/>
    </location>
</feature>
<dbReference type="Gene3D" id="3.30.1440.10">
    <property type="match status" value="1"/>
</dbReference>
<feature type="domain" description="Large ribosomal subunit protein uL5 N-terminal" evidence="7">
    <location>
        <begin position="75"/>
        <end position="131"/>
    </location>
</feature>
<evidence type="ECO:0000313" key="9">
    <source>
        <dbReference type="EMBL" id="TMQ71539.1"/>
    </source>
</evidence>
<dbReference type="GO" id="GO:0003735">
    <property type="term" value="F:structural constituent of ribosome"/>
    <property type="evidence" value="ECO:0007669"/>
    <property type="project" value="InterPro"/>
</dbReference>
<feature type="compositionally biased region" description="Low complexity" evidence="6">
    <location>
        <begin position="29"/>
        <end position="40"/>
    </location>
</feature>
<dbReference type="Pfam" id="PF00281">
    <property type="entry name" value="Ribosomal_L5"/>
    <property type="match status" value="1"/>
</dbReference>
<evidence type="ECO:0000256" key="4">
    <source>
        <dbReference type="ARBA" id="ARBA00035245"/>
    </source>
</evidence>